<gene>
    <name evidence="2" type="ORF">AADV58_00555</name>
</gene>
<evidence type="ECO:0000313" key="3">
    <source>
        <dbReference type="Proteomes" id="UP001479520"/>
    </source>
</evidence>
<keyword evidence="3" id="KW-1185">Reference proteome</keyword>
<dbReference type="Pfam" id="PF08668">
    <property type="entry name" value="HDOD"/>
    <property type="match status" value="1"/>
</dbReference>
<dbReference type="EMBL" id="CP151406">
    <property type="protein sequence ID" value="WZJ21669.1"/>
    <property type="molecule type" value="Genomic_DNA"/>
</dbReference>
<organism evidence="2 3">
    <name type="scientific">Azonexus hydrophilus</name>
    <dbReference type="NCBI Taxonomy" id="418702"/>
    <lineage>
        <taxon>Bacteria</taxon>
        <taxon>Pseudomonadati</taxon>
        <taxon>Pseudomonadota</taxon>
        <taxon>Betaproteobacteria</taxon>
        <taxon>Rhodocyclales</taxon>
        <taxon>Azonexaceae</taxon>
        <taxon>Azonexus</taxon>
    </lineage>
</organism>
<feature type="domain" description="HDOD" evidence="1">
    <location>
        <begin position="21"/>
        <end position="208"/>
    </location>
</feature>
<dbReference type="PANTHER" id="PTHR33525:SF3">
    <property type="entry name" value="RIBONUCLEASE Y"/>
    <property type="match status" value="1"/>
</dbReference>
<dbReference type="PROSITE" id="PS51833">
    <property type="entry name" value="HDOD"/>
    <property type="match status" value="1"/>
</dbReference>
<dbReference type="Proteomes" id="UP001479520">
    <property type="component" value="Chromosome"/>
</dbReference>
<dbReference type="InterPro" id="IPR052340">
    <property type="entry name" value="RNase_Y/CdgJ"/>
</dbReference>
<dbReference type="SUPFAM" id="SSF109604">
    <property type="entry name" value="HD-domain/PDEase-like"/>
    <property type="match status" value="1"/>
</dbReference>
<evidence type="ECO:0000313" key="2">
    <source>
        <dbReference type="EMBL" id="WZJ21669.1"/>
    </source>
</evidence>
<sequence>MDRKLALQELADQAGNGELVFPTGVDVSLKLLQQLDDPDCHVDQAVQLVKGSPLLAARIVAVANSAAYSRSGQAVTDLRTAISRIGLRTTRTLTMAITTQQMAGQSASPEIAKLTRQLWEHTAHVAALAQTIARRITHQDPETAFFAGIVHEIAGFYLISRAAGNPGLLSGDPADWTEESEPRIARAILTRIGTPQAVTDSLDNLWEGLLSLPPVTLGDTLLLANELAPVASPLYQDQPPRAPDMAPVIDALVDDAMLSSILEESASEVASLVDALRF</sequence>
<dbReference type="InterPro" id="IPR013976">
    <property type="entry name" value="HDOD"/>
</dbReference>
<protein>
    <submittedName>
        <fullName evidence="2">HDOD domain-containing protein</fullName>
    </submittedName>
</protein>
<accession>A0ABZ2XIK7</accession>
<dbReference type="Gene3D" id="1.10.3210.10">
    <property type="entry name" value="Hypothetical protein af1432"/>
    <property type="match status" value="1"/>
</dbReference>
<evidence type="ECO:0000259" key="1">
    <source>
        <dbReference type="PROSITE" id="PS51833"/>
    </source>
</evidence>
<dbReference type="RefSeq" id="WP_341743779.1">
    <property type="nucleotide sequence ID" value="NZ_CP151406.1"/>
</dbReference>
<dbReference type="PANTHER" id="PTHR33525">
    <property type="match status" value="1"/>
</dbReference>
<name>A0ABZ2XIK7_9RHOO</name>
<reference evidence="2 3" key="1">
    <citation type="submission" date="2024-04" db="EMBL/GenBank/DDBJ databases">
        <title>Dissimilatory iodate-reducing microorganisms contribute to the enrichment of iodine in groundwater.</title>
        <authorList>
            <person name="Jiang Z."/>
        </authorList>
    </citation>
    <scope>NUCLEOTIDE SEQUENCE [LARGE SCALE GENOMIC DNA]</scope>
    <source>
        <strain evidence="2 3">NCP973</strain>
    </source>
</reference>
<proteinExistence type="predicted"/>